<sequence length="238" mass="26841">MPTSNDINRPIPDVPKVPAPAQPSPLPPEPDAEPEIKLPPNVETPPNHLPQPTPPPQVLPPYRGIRATLKEIFESRNGSGSGSGQSPDKWDETCFQWCKQQQEARKDGKEPACKMVCFRRRVDQVVKESDEKPASPERWNPLRGYSIVIVDGKANCEDHVDGERLVVKTFTPVYMLSKRYIDSWTDGTQAAFFDRFAESVKRADAYHIVRDNAKRVYENAFKNSKGNDKDDNEKGNKS</sequence>
<feature type="compositionally biased region" description="Pro residues" evidence="1">
    <location>
        <begin position="47"/>
        <end position="59"/>
    </location>
</feature>
<evidence type="ECO:0000313" key="3">
    <source>
        <dbReference type="Proteomes" id="UP000612746"/>
    </source>
</evidence>
<accession>A0A8H7Q7I6</accession>
<dbReference type="OrthoDB" id="5569779at2759"/>
<feature type="compositionally biased region" description="Pro residues" evidence="1">
    <location>
        <begin position="12"/>
        <end position="29"/>
    </location>
</feature>
<dbReference type="AlphaFoldDB" id="A0A8H7Q7I6"/>
<feature type="region of interest" description="Disordered" evidence="1">
    <location>
        <begin position="1"/>
        <end position="61"/>
    </location>
</feature>
<evidence type="ECO:0000313" key="2">
    <source>
        <dbReference type="EMBL" id="KAG2186673.1"/>
    </source>
</evidence>
<reference evidence="2" key="1">
    <citation type="submission" date="2020-12" db="EMBL/GenBank/DDBJ databases">
        <title>Metabolic potential, ecology and presence of endohyphal bacteria is reflected in genomic diversity of Mucoromycotina.</title>
        <authorList>
            <person name="Muszewska A."/>
            <person name="Okrasinska A."/>
            <person name="Steczkiewicz K."/>
            <person name="Drgas O."/>
            <person name="Orlowska M."/>
            <person name="Perlinska-Lenart U."/>
            <person name="Aleksandrzak-Piekarczyk T."/>
            <person name="Szatraj K."/>
            <person name="Zielenkiewicz U."/>
            <person name="Pilsyk S."/>
            <person name="Malc E."/>
            <person name="Mieczkowski P."/>
            <person name="Kruszewska J.S."/>
            <person name="Biernat P."/>
            <person name="Pawlowska J."/>
        </authorList>
    </citation>
    <scope>NUCLEOTIDE SEQUENCE</scope>
    <source>
        <strain evidence="2">WA0000051536</strain>
    </source>
</reference>
<organism evidence="2 3">
    <name type="scientific">Umbelopsis vinacea</name>
    <dbReference type="NCBI Taxonomy" id="44442"/>
    <lineage>
        <taxon>Eukaryota</taxon>
        <taxon>Fungi</taxon>
        <taxon>Fungi incertae sedis</taxon>
        <taxon>Mucoromycota</taxon>
        <taxon>Mucoromycotina</taxon>
        <taxon>Umbelopsidomycetes</taxon>
        <taxon>Umbelopsidales</taxon>
        <taxon>Umbelopsidaceae</taxon>
        <taxon>Umbelopsis</taxon>
    </lineage>
</organism>
<proteinExistence type="predicted"/>
<dbReference type="EMBL" id="JAEPRA010000004">
    <property type="protein sequence ID" value="KAG2186673.1"/>
    <property type="molecule type" value="Genomic_DNA"/>
</dbReference>
<evidence type="ECO:0000256" key="1">
    <source>
        <dbReference type="SAM" id="MobiDB-lite"/>
    </source>
</evidence>
<keyword evidence="3" id="KW-1185">Reference proteome</keyword>
<comment type="caution">
    <text evidence="2">The sequence shown here is derived from an EMBL/GenBank/DDBJ whole genome shotgun (WGS) entry which is preliminary data.</text>
</comment>
<dbReference type="Proteomes" id="UP000612746">
    <property type="component" value="Unassembled WGS sequence"/>
</dbReference>
<protein>
    <submittedName>
        <fullName evidence="2">Uncharacterized protein</fullName>
    </submittedName>
</protein>
<gene>
    <name evidence="2" type="ORF">INT44_002897</name>
</gene>
<name>A0A8H7Q7I6_9FUNG</name>